<reference evidence="2 3" key="1">
    <citation type="journal article" date="2014" name="Curr. Biol.">
        <title>The genome of the clonal raider ant Cerapachys biroi.</title>
        <authorList>
            <person name="Oxley P.R."/>
            <person name="Ji L."/>
            <person name="Fetter-Pruneda I."/>
            <person name="McKenzie S.K."/>
            <person name="Li C."/>
            <person name="Hu H."/>
            <person name="Zhang G."/>
            <person name="Kronauer D.J."/>
        </authorList>
    </citation>
    <scope>NUCLEOTIDE SEQUENCE [LARGE SCALE GENOMIC DNA]</scope>
</reference>
<accession>A0A026WQZ0</accession>
<keyword evidence="3" id="KW-1185">Reference proteome</keyword>
<feature type="coiled-coil region" evidence="1">
    <location>
        <begin position="149"/>
        <end position="183"/>
    </location>
</feature>
<dbReference type="AlphaFoldDB" id="A0A026WQZ0"/>
<evidence type="ECO:0000313" key="2">
    <source>
        <dbReference type="EMBL" id="EZA58383.1"/>
    </source>
</evidence>
<dbReference type="OrthoDB" id="6436931at2759"/>
<sequence>MCELAKDMSELETMNRLLQLTERVLQRTKDDTKTCVATQIESITTAIRSTMHRAFDQHFATSKNFKTIINASYTHYQKALNVHASIAMEQINEKNKLLMSINAKLAPDISDLSRCNESFVQNLQILNNNITQKLESASAYVNLAVETICRNYLQECNNLHKSLNEIREQINCMSRNEKQVMENYKILAKKMGDLSHGLNLLNNCESSYSDNITKYHQIDKICSKMCDQTLKNYDADVQVLNKIAIDRGVISVSDLQERLSTGRATLKQYNNIQFNEKQLQQKMLKNKSTMLTSSAVCNNIVKTVENMCFPRVRLLEQWQNKILDFSKCIDDKFTIQSVESSNWNNDMLQKLHASQQQIDKFSLKPFGRDTSIADVRRDLYIDARHILAAATESPGHQSSEFVKTIVLTYQRTSTVALNTDTNHAYQLSWQIQTED</sequence>
<name>A0A026WQZ0_OOCBI</name>
<evidence type="ECO:0000313" key="3">
    <source>
        <dbReference type="Proteomes" id="UP000053097"/>
    </source>
</evidence>
<dbReference type="EMBL" id="KK107128">
    <property type="protein sequence ID" value="EZA58383.1"/>
    <property type="molecule type" value="Genomic_DNA"/>
</dbReference>
<keyword evidence="1" id="KW-0175">Coiled coil</keyword>
<gene>
    <name evidence="2" type="ORF">X777_01340</name>
</gene>
<proteinExistence type="predicted"/>
<organism evidence="2 3">
    <name type="scientific">Ooceraea biroi</name>
    <name type="common">Clonal raider ant</name>
    <name type="synonym">Cerapachys biroi</name>
    <dbReference type="NCBI Taxonomy" id="2015173"/>
    <lineage>
        <taxon>Eukaryota</taxon>
        <taxon>Metazoa</taxon>
        <taxon>Ecdysozoa</taxon>
        <taxon>Arthropoda</taxon>
        <taxon>Hexapoda</taxon>
        <taxon>Insecta</taxon>
        <taxon>Pterygota</taxon>
        <taxon>Neoptera</taxon>
        <taxon>Endopterygota</taxon>
        <taxon>Hymenoptera</taxon>
        <taxon>Apocrita</taxon>
        <taxon>Aculeata</taxon>
        <taxon>Formicoidea</taxon>
        <taxon>Formicidae</taxon>
        <taxon>Dorylinae</taxon>
        <taxon>Ooceraea</taxon>
    </lineage>
</organism>
<evidence type="ECO:0000256" key="1">
    <source>
        <dbReference type="SAM" id="Coils"/>
    </source>
</evidence>
<dbReference type="Proteomes" id="UP000053097">
    <property type="component" value="Unassembled WGS sequence"/>
</dbReference>
<protein>
    <submittedName>
        <fullName evidence="2">Uncharacterized protein</fullName>
    </submittedName>
</protein>